<dbReference type="EnsemblMetazoa" id="AALFPA23_019239.R28294">
    <property type="protein sequence ID" value="AALFPA23_019239.P28294"/>
    <property type="gene ID" value="AALFPA23_019239"/>
</dbReference>
<accession>A0ABM1ZK07</accession>
<evidence type="ECO:0000313" key="2">
    <source>
        <dbReference type="EnsemblMetazoa" id="AALFPA23_019239.P28294"/>
    </source>
</evidence>
<reference evidence="2" key="2">
    <citation type="submission" date="2025-05" db="UniProtKB">
        <authorList>
            <consortium name="EnsemblMetazoa"/>
        </authorList>
    </citation>
    <scope>IDENTIFICATION</scope>
    <source>
        <strain evidence="2">Foshan</strain>
    </source>
</reference>
<reference evidence="3" key="1">
    <citation type="journal article" date="2015" name="Proc. Natl. Acad. Sci. U.S.A.">
        <title>Genome sequence of the Asian Tiger mosquito, Aedes albopictus, reveals insights into its biology, genetics, and evolution.</title>
        <authorList>
            <person name="Chen X.G."/>
            <person name="Jiang X."/>
            <person name="Gu J."/>
            <person name="Xu M."/>
            <person name="Wu Y."/>
            <person name="Deng Y."/>
            <person name="Zhang C."/>
            <person name="Bonizzoni M."/>
            <person name="Dermauw W."/>
            <person name="Vontas J."/>
            <person name="Armbruster P."/>
            <person name="Huang X."/>
            <person name="Yang Y."/>
            <person name="Zhang H."/>
            <person name="He W."/>
            <person name="Peng H."/>
            <person name="Liu Y."/>
            <person name="Wu K."/>
            <person name="Chen J."/>
            <person name="Lirakis M."/>
            <person name="Topalis P."/>
            <person name="Van Leeuwen T."/>
            <person name="Hall A.B."/>
            <person name="Jiang X."/>
            <person name="Thorpe C."/>
            <person name="Mueller R.L."/>
            <person name="Sun C."/>
            <person name="Waterhouse R.M."/>
            <person name="Yan G."/>
            <person name="Tu Z.J."/>
            <person name="Fang X."/>
            <person name="James A.A."/>
        </authorList>
    </citation>
    <scope>NUCLEOTIDE SEQUENCE [LARGE SCALE GENOMIC DNA]</scope>
    <source>
        <strain evidence="3">Foshan</strain>
    </source>
</reference>
<evidence type="ECO:0000256" key="1">
    <source>
        <dbReference type="SAM" id="Coils"/>
    </source>
</evidence>
<keyword evidence="1" id="KW-0175">Coiled coil</keyword>
<feature type="coiled-coil region" evidence="1">
    <location>
        <begin position="240"/>
        <end position="281"/>
    </location>
</feature>
<keyword evidence="3" id="KW-1185">Reference proteome</keyword>
<feature type="coiled-coil region" evidence="1">
    <location>
        <begin position="757"/>
        <end position="784"/>
    </location>
</feature>
<dbReference type="Proteomes" id="UP000069940">
    <property type="component" value="Unassembled WGS sequence"/>
</dbReference>
<dbReference type="GeneID" id="109415244"/>
<name>A0ABM1ZK07_AEDAL</name>
<protein>
    <submittedName>
        <fullName evidence="2">Uncharacterized protein</fullName>
    </submittedName>
</protein>
<dbReference type="RefSeq" id="XP_062700211.1">
    <property type="nucleotide sequence ID" value="XM_062844227.1"/>
</dbReference>
<evidence type="ECO:0000313" key="3">
    <source>
        <dbReference type="Proteomes" id="UP000069940"/>
    </source>
</evidence>
<proteinExistence type="predicted"/>
<organism evidence="2 3">
    <name type="scientific">Aedes albopictus</name>
    <name type="common">Asian tiger mosquito</name>
    <name type="synonym">Stegomyia albopicta</name>
    <dbReference type="NCBI Taxonomy" id="7160"/>
    <lineage>
        <taxon>Eukaryota</taxon>
        <taxon>Metazoa</taxon>
        <taxon>Ecdysozoa</taxon>
        <taxon>Arthropoda</taxon>
        <taxon>Hexapoda</taxon>
        <taxon>Insecta</taxon>
        <taxon>Pterygota</taxon>
        <taxon>Neoptera</taxon>
        <taxon>Endopterygota</taxon>
        <taxon>Diptera</taxon>
        <taxon>Nematocera</taxon>
        <taxon>Culicoidea</taxon>
        <taxon>Culicidae</taxon>
        <taxon>Culicinae</taxon>
        <taxon>Aedini</taxon>
        <taxon>Aedes</taxon>
        <taxon>Stegomyia</taxon>
    </lineage>
</organism>
<sequence length="1094" mass="126194">MNYRSSLQLTVSGIPGFDDHSLRFRSGLNLLRHDRLQQQQRSPSSYAIRFLVWFLNHAEPVDLQLEMAFGKSSYLEIRIRSDQPQYAFGVMSGKKNREQNLISLRRVLSRPLSVVVDGGKVQLPVEEFQSEMQQLGLRFGTGRFPMLNVIRGEDLERWIKSARKLWEIIHDVFQVEVFRRMQTSDQNRKGFCRQKMNNALAADYQDRIDELQGRINGSKMFRKLLMTLEMNAAVVAQKEVEAYEGTCKRYEGKLAEAVSQAEVLDEKRKELEDRLDEQDSVVPDVRELLEADLEGEREEEECCLAGLQSEEQSLEVASELCHDIESLVRKMQGSVDSMLGRMDKWLQAQRKIAQLEVELEINENCLHAAVLSPKIRASSINEFRVSLEKYLANSETRSKEFSHAVEMLNLTVVAQRQHLAVGTMDRERAVRAERGKDSIEEWTEIARKFTEAKLLAVFLQTEVRQKTAHLLQHIPENLSLESVQGMAAIQYFLLKTDDQSPLKQNFLGFVWQHLKFKESSLAAKVAALAMPHLADLLHVAVFQEHDPMIDLINQLSSRHSYHVLPLNVFSAPKTTKKIPSRVRPLTSLLIDSPLKRVLTELMDKYYYTNAPYAQVAEAVDPEILLICAHDDDEMVIGDGLVAGGWTRNAERTLEKLSEAVSLQVEIVRLKSELRKQYEVIPKLEECMEQIWNDIQELRQDAFDRYRQLHQSFPKISEMPSVLKQLFHQKTILVQQDVRFNLLTKFSQHLKTNKLNSRDWYKQRAEDLQKSLDEARQKHDAHEYDRDLIQFKHDVRKLGELLVQAESLHAISLPLELHKTLMKSLTEHQEELKAPLQVLENERINVLNTFEISNQLDLVQRQMIEPERTMLSYNYLFLELAAFLQNLRCQYPAIKFQQSKPKTVSTNLQRVYEARQVLNHTQPAYSSEEIERFKVRVGLCRAELDLLTDHRKFVVANMTLPCMDKLMALKLRLITQMVAELPGYLGETGSLRLNFQYDQTKCSQEALGAVAFQMDYIVGLMVDFVDDDGTVIWCLNGNSAVLPHLMFFLSLLGVEGCKLLVLDNTFVNLSQEERQHAHKLLELVSRSMQIFAAVE</sequence>